<keyword evidence="4" id="KW-0762">Sugar transport</keyword>
<dbReference type="Pfam" id="PF03830">
    <property type="entry name" value="PTSIIB_sorb"/>
    <property type="match status" value="1"/>
</dbReference>
<evidence type="ECO:0000256" key="1">
    <source>
        <dbReference type="ARBA" id="ARBA00004496"/>
    </source>
</evidence>
<keyword evidence="7" id="KW-0418">Kinase</keyword>
<dbReference type="AlphaFoldDB" id="A0A5K1J4I8"/>
<evidence type="ECO:0000256" key="4">
    <source>
        <dbReference type="ARBA" id="ARBA00022597"/>
    </source>
</evidence>
<evidence type="ECO:0000256" key="7">
    <source>
        <dbReference type="ARBA" id="ARBA00022777"/>
    </source>
</evidence>
<dbReference type="Gene3D" id="3.40.35.10">
    <property type="entry name" value="Phosphotransferase system, sorbose subfamily IIB component"/>
    <property type="match status" value="1"/>
</dbReference>
<evidence type="ECO:0000256" key="6">
    <source>
        <dbReference type="ARBA" id="ARBA00022683"/>
    </source>
</evidence>
<evidence type="ECO:0000313" key="9">
    <source>
        <dbReference type="EMBL" id="VWL98010.1"/>
    </source>
</evidence>
<dbReference type="RefSeq" id="WP_152063568.1">
    <property type="nucleotide sequence ID" value="NZ_CABWIC010000011.1"/>
</dbReference>
<name>A0A5K1J4I8_9ACTN</name>
<feature type="domain" description="PTS EIIB type-4" evidence="8">
    <location>
        <begin position="1"/>
        <end position="160"/>
    </location>
</feature>
<dbReference type="SUPFAM" id="SSF52728">
    <property type="entry name" value="PTS IIb component"/>
    <property type="match status" value="1"/>
</dbReference>
<keyword evidence="5 9" id="KW-0808">Transferase</keyword>
<keyword evidence="2" id="KW-0813">Transport</keyword>
<dbReference type="InterPro" id="IPR004720">
    <property type="entry name" value="PTS_IIB_sorbose-sp"/>
</dbReference>
<evidence type="ECO:0000259" key="8">
    <source>
        <dbReference type="PROSITE" id="PS51101"/>
    </source>
</evidence>
<reference evidence="9 10" key="1">
    <citation type="submission" date="2019-10" db="EMBL/GenBank/DDBJ databases">
        <authorList>
            <person name="Wolf R A."/>
        </authorList>
    </citation>
    <scope>NUCLEOTIDE SEQUENCE [LARGE SCALE GENOMIC DNA]</scope>
    <source>
        <strain evidence="9">Collinsella_intestinalis_DSM_13632</strain>
    </source>
</reference>
<gene>
    <name evidence="9" type="primary">manX_3</name>
    <name evidence="9" type="ORF">JKKLCJKK_00975</name>
</gene>
<dbReference type="InterPro" id="IPR036667">
    <property type="entry name" value="PTS_IIB_sorbose-sp_sf"/>
</dbReference>
<dbReference type="CDD" id="cd00001">
    <property type="entry name" value="PTS_IIB_man"/>
    <property type="match status" value="1"/>
</dbReference>
<protein>
    <submittedName>
        <fullName evidence="9">PTS system mannose-specific EIIAB component</fullName>
        <ecNumber evidence="9">2.7.1.191</ecNumber>
    </submittedName>
</protein>
<keyword evidence="6" id="KW-0598">Phosphotransferase system</keyword>
<organism evidence="9 10">
    <name type="scientific">Collinsella intestinalis</name>
    <dbReference type="NCBI Taxonomy" id="147207"/>
    <lineage>
        <taxon>Bacteria</taxon>
        <taxon>Bacillati</taxon>
        <taxon>Actinomycetota</taxon>
        <taxon>Coriobacteriia</taxon>
        <taxon>Coriobacteriales</taxon>
        <taxon>Coriobacteriaceae</taxon>
        <taxon>Collinsella</taxon>
    </lineage>
</organism>
<dbReference type="GO" id="GO:0005737">
    <property type="term" value="C:cytoplasm"/>
    <property type="evidence" value="ECO:0007669"/>
    <property type="project" value="UniProtKB-SubCell"/>
</dbReference>
<evidence type="ECO:0000256" key="3">
    <source>
        <dbReference type="ARBA" id="ARBA00022490"/>
    </source>
</evidence>
<dbReference type="GO" id="GO:0009401">
    <property type="term" value="P:phosphoenolpyruvate-dependent sugar phosphotransferase system"/>
    <property type="evidence" value="ECO:0007669"/>
    <property type="project" value="UniProtKB-KW"/>
</dbReference>
<dbReference type="GO" id="GO:0016301">
    <property type="term" value="F:kinase activity"/>
    <property type="evidence" value="ECO:0007669"/>
    <property type="project" value="UniProtKB-KW"/>
</dbReference>
<dbReference type="EC" id="2.7.1.191" evidence="9"/>
<dbReference type="GO" id="GO:0008982">
    <property type="term" value="F:protein-N(PI)-phosphohistidine-sugar phosphotransferase activity"/>
    <property type="evidence" value="ECO:0007669"/>
    <property type="project" value="InterPro"/>
</dbReference>
<sequence>MSIKFVRIDDRLLHGQVVTTWLKRHDIEQAIIVSKEVEEDKTRQMILKLAAPSGLRVVFFSPEKLIQVLKKSPVTRSTMLLFTNPREVYECIEGGVEIPFLNVGNMSKTESNEKITAGVAVTEEDRAYFKKIIDAGVDVEIQMVPTDKISKMQDYIGGNE</sequence>
<proteinExistence type="predicted"/>
<dbReference type="EMBL" id="CABWIC010000011">
    <property type="protein sequence ID" value="VWL98010.1"/>
    <property type="molecule type" value="Genomic_DNA"/>
</dbReference>
<comment type="subcellular location">
    <subcellularLocation>
        <location evidence="1">Cytoplasm</location>
    </subcellularLocation>
</comment>
<accession>A0A5K1J4I8</accession>
<keyword evidence="3" id="KW-0963">Cytoplasm</keyword>
<dbReference type="Proteomes" id="UP000405524">
    <property type="component" value="Unassembled WGS sequence"/>
</dbReference>
<dbReference type="GeneID" id="77465960"/>
<evidence type="ECO:0000313" key="10">
    <source>
        <dbReference type="Proteomes" id="UP000405524"/>
    </source>
</evidence>
<dbReference type="OrthoDB" id="9788818at2"/>
<evidence type="ECO:0000256" key="2">
    <source>
        <dbReference type="ARBA" id="ARBA00022448"/>
    </source>
</evidence>
<dbReference type="PROSITE" id="PS51101">
    <property type="entry name" value="PTS_EIIB_TYPE_4"/>
    <property type="match status" value="1"/>
</dbReference>
<evidence type="ECO:0000256" key="5">
    <source>
        <dbReference type="ARBA" id="ARBA00022679"/>
    </source>
</evidence>